<dbReference type="EMBL" id="RSDW01000001">
    <property type="protein sequence ID" value="RSL18528.1"/>
    <property type="molecule type" value="Genomic_DNA"/>
</dbReference>
<keyword evidence="4" id="KW-1185">Reference proteome</keyword>
<gene>
    <name evidence="3" type="ORF">EDE15_4117</name>
</gene>
<proteinExistence type="predicted"/>
<reference evidence="3 4" key="1">
    <citation type="submission" date="2018-12" db="EMBL/GenBank/DDBJ databases">
        <title>Sequencing of bacterial isolates from soil warming experiment in Harvard Forest, Massachusetts, USA.</title>
        <authorList>
            <person name="Deangelis K."/>
        </authorList>
    </citation>
    <scope>NUCLEOTIDE SEQUENCE [LARGE SCALE GENOMIC DNA]</scope>
    <source>
        <strain evidence="3 4">EB153</strain>
    </source>
</reference>
<feature type="signal peptide" evidence="2">
    <location>
        <begin position="1"/>
        <end position="25"/>
    </location>
</feature>
<evidence type="ECO:0000256" key="1">
    <source>
        <dbReference type="SAM" id="MobiDB-lite"/>
    </source>
</evidence>
<dbReference type="Proteomes" id="UP000269669">
    <property type="component" value="Unassembled WGS sequence"/>
</dbReference>
<evidence type="ECO:0000313" key="3">
    <source>
        <dbReference type="EMBL" id="RSL18528.1"/>
    </source>
</evidence>
<accession>A0A428MNN0</accession>
<feature type="region of interest" description="Disordered" evidence="1">
    <location>
        <begin position="148"/>
        <end position="185"/>
    </location>
</feature>
<organism evidence="3 4">
    <name type="scientific">Edaphobacter aggregans</name>
    <dbReference type="NCBI Taxonomy" id="570835"/>
    <lineage>
        <taxon>Bacteria</taxon>
        <taxon>Pseudomonadati</taxon>
        <taxon>Acidobacteriota</taxon>
        <taxon>Terriglobia</taxon>
        <taxon>Terriglobales</taxon>
        <taxon>Acidobacteriaceae</taxon>
        <taxon>Edaphobacter</taxon>
    </lineage>
</organism>
<evidence type="ECO:0000313" key="4">
    <source>
        <dbReference type="Proteomes" id="UP000269669"/>
    </source>
</evidence>
<sequence>MRRSDSIALSMAFALVFAIPTTVSAKNNVAEFPLRVHIFQQHTTQHYHNGVPDFANGFGRANLFENGVAQGIDYSFSCSDQVMTSSGYETYPAKWKKKDEELIILEGVMGNPNATHTCTLKIQKKDFAYFMRNGNLGSEPTSAYKQWMEKHDYDPEHGKNEPTILTDPAPAKATSSSAASPNSQN</sequence>
<keyword evidence="2" id="KW-0732">Signal</keyword>
<comment type="caution">
    <text evidence="3">The sequence shown here is derived from an EMBL/GenBank/DDBJ whole genome shotgun (WGS) entry which is preliminary data.</text>
</comment>
<feature type="compositionally biased region" description="Low complexity" evidence="1">
    <location>
        <begin position="168"/>
        <end position="185"/>
    </location>
</feature>
<dbReference type="AlphaFoldDB" id="A0A428MNN0"/>
<feature type="compositionally biased region" description="Basic and acidic residues" evidence="1">
    <location>
        <begin position="148"/>
        <end position="160"/>
    </location>
</feature>
<evidence type="ECO:0000256" key="2">
    <source>
        <dbReference type="SAM" id="SignalP"/>
    </source>
</evidence>
<feature type="chain" id="PRO_5019263737" evidence="2">
    <location>
        <begin position="26"/>
        <end position="185"/>
    </location>
</feature>
<name>A0A428MNN0_9BACT</name>
<protein>
    <submittedName>
        <fullName evidence="3">Uncharacterized protein</fullName>
    </submittedName>
</protein>